<dbReference type="Gene3D" id="3.30.420.10">
    <property type="entry name" value="Ribonuclease H-like superfamily/Ribonuclease H"/>
    <property type="match status" value="1"/>
</dbReference>
<dbReference type="PANTHER" id="PTHR47723:SF23">
    <property type="entry name" value="REVERSE TRANSCRIPTASE-LIKE PROTEIN"/>
    <property type="match status" value="1"/>
</dbReference>
<evidence type="ECO:0000259" key="1">
    <source>
        <dbReference type="Pfam" id="PF13456"/>
    </source>
</evidence>
<dbReference type="InterPro" id="IPR012337">
    <property type="entry name" value="RNaseH-like_sf"/>
</dbReference>
<dbReference type="InterPro" id="IPR036397">
    <property type="entry name" value="RNaseH_sf"/>
</dbReference>
<dbReference type="InterPro" id="IPR053151">
    <property type="entry name" value="RNase_H-like"/>
</dbReference>
<organism evidence="2 3">
    <name type="scientific">Vigna mungo</name>
    <name type="common">Black gram</name>
    <name type="synonym">Phaseolus mungo</name>
    <dbReference type="NCBI Taxonomy" id="3915"/>
    <lineage>
        <taxon>Eukaryota</taxon>
        <taxon>Viridiplantae</taxon>
        <taxon>Streptophyta</taxon>
        <taxon>Embryophyta</taxon>
        <taxon>Tracheophyta</taxon>
        <taxon>Spermatophyta</taxon>
        <taxon>Magnoliopsida</taxon>
        <taxon>eudicotyledons</taxon>
        <taxon>Gunneridae</taxon>
        <taxon>Pentapetalae</taxon>
        <taxon>rosids</taxon>
        <taxon>fabids</taxon>
        <taxon>Fabales</taxon>
        <taxon>Fabaceae</taxon>
        <taxon>Papilionoideae</taxon>
        <taxon>50 kb inversion clade</taxon>
        <taxon>NPAAA clade</taxon>
        <taxon>indigoferoid/millettioid clade</taxon>
        <taxon>Phaseoleae</taxon>
        <taxon>Vigna</taxon>
    </lineage>
</organism>
<proteinExistence type="predicted"/>
<evidence type="ECO:0000313" key="2">
    <source>
        <dbReference type="EMBL" id="WVY95117.1"/>
    </source>
</evidence>
<dbReference type="GO" id="GO:0004523">
    <property type="term" value="F:RNA-DNA hybrid ribonuclease activity"/>
    <property type="evidence" value="ECO:0007669"/>
    <property type="project" value="InterPro"/>
</dbReference>
<dbReference type="InterPro" id="IPR002156">
    <property type="entry name" value="RNaseH_domain"/>
</dbReference>
<dbReference type="EMBL" id="CP144691">
    <property type="protein sequence ID" value="WVY95117.1"/>
    <property type="molecule type" value="Genomic_DNA"/>
</dbReference>
<sequence>MLGLINIFRCQKPVQSPVCRLIRYFHKEIIPVEWKKPSIGWTKLNFDGSCKSLTGKASIGGLVRNHNAEFLLGYAESIGEANSTIAELTALRRGLELARENGWNDLWLEGDAKTLLEIIEKGRKARCMEVERHISDIKSILPDFNKCMVSHIYREGNGAAHKFAQMGHDLDHPTIWRLIPPDELVTQLLQDAQGTIVLRMKETKDKSY</sequence>
<reference evidence="2 3" key="1">
    <citation type="journal article" date="2023" name="Life. Sci Alliance">
        <title>Evolutionary insights into 3D genome organization and epigenetic landscape of Vigna mungo.</title>
        <authorList>
            <person name="Junaid A."/>
            <person name="Singh B."/>
            <person name="Bhatia S."/>
        </authorList>
    </citation>
    <scope>NUCLEOTIDE SEQUENCE [LARGE SCALE GENOMIC DNA]</scope>
    <source>
        <strain evidence="2">Urdbean</strain>
    </source>
</reference>
<dbReference type="AlphaFoldDB" id="A0AAQ3MPT0"/>
<evidence type="ECO:0000313" key="3">
    <source>
        <dbReference type="Proteomes" id="UP001374535"/>
    </source>
</evidence>
<protein>
    <recommendedName>
        <fullName evidence="1">RNase H type-1 domain-containing protein</fullName>
    </recommendedName>
</protein>
<accession>A0AAQ3MPT0</accession>
<dbReference type="Proteomes" id="UP001374535">
    <property type="component" value="Chromosome 10"/>
</dbReference>
<dbReference type="Pfam" id="PF13456">
    <property type="entry name" value="RVT_3"/>
    <property type="match status" value="1"/>
</dbReference>
<dbReference type="GO" id="GO:0003676">
    <property type="term" value="F:nucleic acid binding"/>
    <property type="evidence" value="ECO:0007669"/>
    <property type="project" value="InterPro"/>
</dbReference>
<keyword evidence="3" id="KW-1185">Reference proteome</keyword>
<feature type="domain" description="RNase H type-1" evidence="1">
    <location>
        <begin position="45"/>
        <end position="166"/>
    </location>
</feature>
<name>A0AAQ3MPT0_VIGMU</name>
<dbReference type="PANTHER" id="PTHR47723">
    <property type="entry name" value="OS05G0353850 PROTEIN"/>
    <property type="match status" value="1"/>
</dbReference>
<dbReference type="SUPFAM" id="SSF53098">
    <property type="entry name" value="Ribonuclease H-like"/>
    <property type="match status" value="1"/>
</dbReference>
<dbReference type="InterPro" id="IPR044730">
    <property type="entry name" value="RNase_H-like_dom_plant"/>
</dbReference>
<gene>
    <name evidence="2" type="ORF">V8G54_034205</name>
</gene>
<dbReference type="CDD" id="cd06222">
    <property type="entry name" value="RNase_H_like"/>
    <property type="match status" value="1"/>
</dbReference>